<organism evidence="2 3">
    <name type="scientific">Komagataeibacter oboediens</name>
    <dbReference type="NCBI Taxonomy" id="65958"/>
    <lineage>
        <taxon>Bacteria</taxon>
        <taxon>Pseudomonadati</taxon>
        <taxon>Pseudomonadota</taxon>
        <taxon>Alphaproteobacteria</taxon>
        <taxon>Acetobacterales</taxon>
        <taxon>Acetobacteraceae</taxon>
        <taxon>Komagataeibacter</taxon>
    </lineage>
</organism>
<keyword evidence="1" id="KW-0812">Transmembrane</keyword>
<dbReference type="GeneID" id="79188166"/>
<dbReference type="EMBL" id="NKTX01000016">
    <property type="protein sequence ID" value="PYD81997.1"/>
    <property type="molecule type" value="Genomic_DNA"/>
</dbReference>
<sequence>MTQDRMRLTRNRVGGILSACLVSYALAHSMVIASISASAATMQLGQIIALACLPVLIVLCFSSSAGLLSVCMGGGLAVLVELVS</sequence>
<dbReference type="RefSeq" id="WP_010514870.1">
    <property type="nucleotide sequence ID" value="NZ_CP117861.1"/>
</dbReference>
<feature type="transmembrane region" description="Helical" evidence="1">
    <location>
        <begin position="47"/>
        <end position="80"/>
    </location>
</feature>
<evidence type="ECO:0000313" key="2">
    <source>
        <dbReference type="EMBL" id="PYD81997.1"/>
    </source>
</evidence>
<evidence type="ECO:0000313" key="3">
    <source>
        <dbReference type="Proteomes" id="UP000247417"/>
    </source>
</evidence>
<protein>
    <submittedName>
        <fullName evidence="2">Uncharacterized protein</fullName>
    </submittedName>
</protein>
<dbReference type="Proteomes" id="UP000247417">
    <property type="component" value="Unassembled WGS sequence"/>
</dbReference>
<comment type="caution">
    <text evidence="2">The sequence shown here is derived from an EMBL/GenBank/DDBJ whole genome shotgun (WGS) entry which is preliminary data.</text>
</comment>
<accession>A0A318QQF4</accession>
<proteinExistence type="predicted"/>
<gene>
    <name evidence="2" type="ORF">CFR80_08910</name>
</gene>
<evidence type="ECO:0000256" key="1">
    <source>
        <dbReference type="SAM" id="Phobius"/>
    </source>
</evidence>
<name>A0A318QQF4_9PROT</name>
<keyword evidence="1" id="KW-1133">Transmembrane helix</keyword>
<reference evidence="2 3" key="1">
    <citation type="submission" date="2017-07" db="EMBL/GenBank/DDBJ databases">
        <title>A draft genome sequence of Komagataeibacter oboediens LMG 18849.</title>
        <authorList>
            <person name="Skraban J."/>
            <person name="Cleenwerck I."/>
            <person name="Vandamme P."/>
            <person name="Trcek J."/>
        </authorList>
    </citation>
    <scope>NUCLEOTIDE SEQUENCE [LARGE SCALE GENOMIC DNA]</scope>
    <source>
        <strain evidence="2 3">LMG 18849</strain>
    </source>
</reference>
<dbReference type="OrthoDB" id="7284963at2"/>
<dbReference type="AlphaFoldDB" id="A0A318QQF4"/>
<dbReference type="STRING" id="940286.GCA_000227565_02104"/>
<keyword evidence="1" id="KW-0472">Membrane</keyword>